<dbReference type="EMBL" id="JAULSU010000001">
    <property type="protein sequence ID" value="KAK0633259.1"/>
    <property type="molecule type" value="Genomic_DNA"/>
</dbReference>
<feature type="compositionally biased region" description="Acidic residues" evidence="4">
    <location>
        <begin position="222"/>
        <end position="231"/>
    </location>
</feature>
<evidence type="ECO:0000256" key="2">
    <source>
        <dbReference type="PROSITE-ProRule" id="PRU00332"/>
    </source>
</evidence>
<feature type="coiled-coil region" evidence="3">
    <location>
        <begin position="697"/>
        <end position="724"/>
    </location>
</feature>
<name>A0AA40CDB6_9PEZI</name>
<feature type="coiled-coil region" evidence="3">
    <location>
        <begin position="850"/>
        <end position="911"/>
    </location>
</feature>
<feature type="transmembrane region" description="Helical" evidence="5">
    <location>
        <begin position="1477"/>
        <end position="1499"/>
    </location>
</feature>
<proteinExistence type="predicted"/>
<sequence length="1591" mass="181293">MSGSSGLDGSEDVFYTAPPPAPHHRSSSGEEDTNTSGSVPLEELFPEHPPHNDGPTPVFDPPLPPGNWLESGSESEDGVGDGSQDNAEVHEEGHEEEHEEGDAEENNAEVGAEDGAEDDSQASEVSTTEPSDEDEEGQDPGGVERFVPKDWFPTIRKGSPVEDEDDARHWRGEGDRDFLAEEAALEAEREARRREAEGDENSGQGKTTNEANRQDGTHDGEGQDEAGEEDQRDSSEGESSYGPAEGVRDYGGTQPGNLGGQNQKGKKKDKEAMYQPLDLDDDHEFPPVGYAWGGEPTAVKGGDQFPGFEAEEPRESEAGASTRSAWSRNFIPPEDVSDVTESTQRADGLPKRSHYIVDFPIGRVGSWEDGTDGYGYIPPPRVAGYEWKRNRKFITLIPSDGMLEEIEGAEEAMEKIRRVGADWFLERVLTYYDHAMLLQLMIGDSALLAYKQIRHDRRFIRGMNDFFQKMERSMDNTTTDLRLTLARALLDNAKLRDQIEMMKQGIDLDEDEFLRPDYEEEKADIEMRVKSNFPREEEESEDEKEKGEAEKEKEKKIKKERTKARRRKRRERKERRERREGEREEKEAESVREGDREDDRHGHQGSDRTSEYTDYNYEGSVPSVRSSERYLGRRSDQGSEFSDWTEEVSNRSGDEDGDDDGDEDIDEDSESECEPESEALTPSPSGNVDSGWEAEQRERLEWHVDTLNDEVERYRAAEEKLSRQIWILEASIDQLTTELNMVRTGNPEGKAPAAGQTPGQTEAELKMRAVAAETLLEYANIEKRKLKKELEDEEAHARLLEEIAAKYEKEIRDKTRDIKRLEAITKIPIADKYDEFLKSVQEAAGQARALDKDEDGKTAVEKAITELENRLNMVEAVLPSGITSVRQRVYVQEARNRLRAIKEEVLDLLAEVAKTKIVDSMALGEAVKTMELNRGLLEQKLDLIHKNSDLKQDIHEQERRILELSKFQREAAPWKDRIKELEKLDAEKDAALQRYQEFTRKLPMGAVIAFTDEQLQGLLGFLPKVSAYYNEKGNLDEAIQQAKLFVPSDNGDFNEMLWNLVKAFSEQAVRQELCDGDWQRARDRLALVEERERQLQAEKAWLVRDSAQISTEKVELEEATKARQAELEAARQEMTRQQDEASRKLLQAAKELSEKMEAVGRYKEEVDRVLREKKDNYRELAAGLNAKVEEANADVEGMKRILADQTQHNEETAKLLDENRERLARERELEQQAILQRASKQRELDDKKKDLLTRERELQGEISGLRADRLATRARVTRLRMDRAAMTAMLADELEHKRRRAGQAAAKEVEELRQRLEEASRPSQVCFCALLSFFLPEVYRTVACDQHHPKTPSQRPPTLTEKLASAPQPTPTPTLSHGHGHDALVDIWPYLCQLLTSTVWIVLLLLLHARNLHDYFWYTALVIVGLPLYLFRLLSYSLQKSYRHIRKSLPQSLRQVLPLPAPWREPPVFWLLKTPSASAIVGMVLMSLFAVSLLAAQAVRVERRIWLGRNNWRGAYLKDIEATVPYPAWWPVEVDFRLAVEPLLGPLVELVYVWMFEVQKGGSWAGTLGGRALEGLETDTTHGYMYFKRRW</sequence>
<feature type="compositionally biased region" description="Acidic residues" evidence="4">
    <location>
        <begin position="97"/>
        <end position="121"/>
    </location>
</feature>
<feature type="compositionally biased region" description="Basic and acidic residues" evidence="4">
    <location>
        <begin position="212"/>
        <end position="221"/>
    </location>
</feature>
<keyword evidence="8" id="KW-1185">Reference proteome</keyword>
<evidence type="ECO:0000313" key="7">
    <source>
        <dbReference type="EMBL" id="KAK0633259.1"/>
    </source>
</evidence>
<feature type="region of interest" description="Disordered" evidence="4">
    <location>
        <begin position="1347"/>
        <end position="1376"/>
    </location>
</feature>
<evidence type="ECO:0000313" key="8">
    <source>
        <dbReference type="Proteomes" id="UP001175000"/>
    </source>
</evidence>
<keyword evidence="5" id="KW-0812">Transmembrane</keyword>
<keyword evidence="5" id="KW-1133">Transmembrane helix</keyword>
<feature type="compositionally biased region" description="Basic residues" evidence="4">
    <location>
        <begin position="558"/>
        <end position="576"/>
    </location>
</feature>
<dbReference type="GO" id="GO:0003723">
    <property type="term" value="F:RNA binding"/>
    <property type="evidence" value="ECO:0007669"/>
    <property type="project" value="UniProtKB-UniRule"/>
</dbReference>
<evidence type="ECO:0000256" key="4">
    <source>
        <dbReference type="SAM" id="MobiDB-lite"/>
    </source>
</evidence>
<comment type="caution">
    <text evidence="7">The sequence shown here is derived from an EMBL/GenBank/DDBJ whole genome shotgun (WGS) entry which is preliminary data.</text>
</comment>
<feature type="compositionally biased region" description="Basic and acidic residues" evidence="4">
    <location>
        <begin position="186"/>
        <end position="196"/>
    </location>
</feature>
<organism evidence="7 8">
    <name type="scientific">Immersiella caudata</name>
    <dbReference type="NCBI Taxonomy" id="314043"/>
    <lineage>
        <taxon>Eukaryota</taxon>
        <taxon>Fungi</taxon>
        <taxon>Dikarya</taxon>
        <taxon>Ascomycota</taxon>
        <taxon>Pezizomycotina</taxon>
        <taxon>Sordariomycetes</taxon>
        <taxon>Sordariomycetidae</taxon>
        <taxon>Sordariales</taxon>
        <taxon>Lasiosphaeriaceae</taxon>
        <taxon>Immersiella</taxon>
    </lineage>
</organism>
<feature type="transmembrane region" description="Helical" evidence="5">
    <location>
        <begin position="1387"/>
        <end position="1408"/>
    </location>
</feature>
<reference evidence="7" key="1">
    <citation type="submission" date="2023-06" db="EMBL/GenBank/DDBJ databases">
        <title>Genome-scale phylogeny and comparative genomics of the fungal order Sordariales.</title>
        <authorList>
            <consortium name="Lawrence Berkeley National Laboratory"/>
            <person name="Hensen N."/>
            <person name="Bonometti L."/>
            <person name="Westerberg I."/>
            <person name="Brannstrom I.O."/>
            <person name="Guillou S."/>
            <person name="Cros-Aarteil S."/>
            <person name="Calhoun S."/>
            <person name="Haridas S."/>
            <person name="Kuo A."/>
            <person name="Mondo S."/>
            <person name="Pangilinan J."/>
            <person name="Riley R."/>
            <person name="Labutti K."/>
            <person name="Andreopoulos B."/>
            <person name="Lipzen A."/>
            <person name="Chen C."/>
            <person name="Yanf M."/>
            <person name="Daum C."/>
            <person name="Ng V."/>
            <person name="Clum A."/>
            <person name="Steindorff A."/>
            <person name="Ohm R."/>
            <person name="Martin F."/>
            <person name="Silar P."/>
            <person name="Natvig D."/>
            <person name="Lalanne C."/>
            <person name="Gautier V."/>
            <person name="Ament-Velasquez S.L."/>
            <person name="Kruys A."/>
            <person name="Hutchinson M.I."/>
            <person name="Powell A.J."/>
            <person name="Barry K."/>
            <person name="Miller A.N."/>
            <person name="Grigoriev I.V."/>
            <person name="Debuchy R."/>
            <person name="Gladieux P."/>
            <person name="Thoren M.H."/>
            <person name="Johannesson H."/>
        </authorList>
    </citation>
    <scope>NUCLEOTIDE SEQUENCE</scope>
    <source>
        <strain evidence="7">CBS 606.72</strain>
    </source>
</reference>
<dbReference type="PROSITE" id="PS50961">
    <property type="entry name" value="HTH_LA"/>
    <property type="match status" value="1"/>
</dbReference>
<dbReference type="InterPro" id="IPR006630">
    <property type="entry name" value="La_HTH"/>
</dbReference>
<feature type="coiled-coil region" evidence="3">
    <location>
        <begin position="1078"/>
        <end position="1233"/>
    </location>
</feature>
<accession>A0AA40CDB6</accession>
<evidence type="ECO:0000259" key="6">
    <source>
        <dbReference type="PROSITE" id="PS50961"/>
    </source>
</evidence>
<keyword evidence="1 2" id="KW-0694">RNA-binding</keyword>
<protein>
    <recommendedName>
        <fullName evidence="6">HTH La-type RNA-binding domain-containing protein</fullName>
    </recommendedName>
</protein>
<feature type="domain" description="HTH La-type RNA-binding" evidence="6">
    <location>
        <begin position="485"/>
        <end position="576"/>
    </location>
</feature>
<feature type="compositionally biased region" description="Basic and acidic residues" evidence="4">
    <location>
        <begin position="525"/>
        <end position="535"/>
    </location>
</feature>
<feature type="coiled-coil region" evidence="3">
    <location>
        <begin position="776"/>
        <end position="824"/>
    </location>
</feature>
<feature type="compositionally biased region" description="Basic and acidic residues" evidence="4">
    <location>
        <begin position="577"/>
        <end position="611"/>
    </location>
</feature>
<evidence type="ECO:0000256" key="1">
    <source>
        <dbReference type="ARBA" id="ARBA00022884"/>
    </source>
</evidence>
<feature type="compositionally biased region" description="Basic and acidic residues" evidence="4">
    <location>
        <begin position="166"/>
        <end position="179"/>
    </location>
</feature>
<feature type="compositionally biased region" description="Basic and acidic residues" evidence="4">
    <location>
        <begin position="626"/>
        <end position="637"/>
    </location>
</feature>
<keyword evidence="3" id="KW-0175">Coiled coil</keyword>
<feature type="compositionally biased region" description="Basic and acidic residues" evidence="4">
    <location>
        <begin position="543"/>
        <end position="557"/>
    </location>
</feature>
<feature type="compositionally biased region" description="Acidic residues" evidence="4">
    <location>
        <begin position="655"/>
        <end position="677"/>
    </location>
</feature>
<feature type="region of interest" description="Disordered" evidence="4">
    <location>
        <begin position="525"/>
        <end position="694"/>
    </location>
</feature>
<feature type="compositionally biased region" description="Polar residues" evidence="4">
    <location>
        <begin position="201"/>
        <end position="211"/>
    </location>
</feature>
<keyword evidence="5" id="KW-0472">Membrane</keyword>
<evidence type="ECO:0000256" key="3">
    <source>
        <dbReference type="SAM" id="Coils"/>
    </source>
</evidence>
<feature type="region of interest" description="Disordered" evidence="4">
    <location>
        <begin position="1"/>
        <end position="283"/>
    </location>
</feature>
<feature type="transmembrane region" description="Helical" evidence="5">
    <location>
        <begin position="1415"/>
        <end position="1434"/>
    </location>
</feature>
<dbReference type="Proteomes" id="UP001175000">
    <property type="component" value="Unassembled WGS sequence"/>
</dbReference>
<feature type="compositionally biased region" description="Basic and acidic residues" evidence="4">
    <location>
        <begin position="87"/>
        <end position="96"/>
    </location>
</feature>
<evidence type="ECO:0000256" key="5">
    <source>
        <dbReference type="SAM" id="Phobius"/>
    </source>
</evidence>
<gene>
    <name evidence="7" type="ORF">B0T14DRAFT_491466</name>
</gene>